<dbReference type="EMBL" id="JAJEQW010000010">
    <property type="protein sequence ID" value="MCC2242626.1"/>
    <property type="molecule type" value="Genomic_DNA"/>
</dbReference>
<evidence type="ECO:0000256" key="1">
    <source>
        <dbReference type="SAM" id="MobiDB-lite"/>
    </source>
</evidence>
<evidence type="ECO:0000313" key="2">
    <source>
        <dbReference type="EMBL" id="MCC2242626.1"/>
    </source>
</evidence>
<feature type="region of interest" description="Disordered" evidence="1">
    <location>
        <begin position="75"/>
        <end position="94"/>
    </location>
</feature>
<dbReference type="Proteomes" id="UP001198893">
    <property type="component" value="Unassembled WGS sequence"/>
</dbReference>
<proteinExistence type="predicted"/>
<evidence type="ECO:0008006" key="4">
    <source>
        <dbReference type="Google" id="ProtNLM"/>
    </source>
</evidence>
<dbReference type="RefSeq" id="WP_227710361.1">
    <property type="nucleotide sequence ID" value="NZ_JAJEQW010000010.1"/>
</dbReference>
<protein>
    <recommendedName>
        <fullName evidence="4">DUF2577 domain-containing protein</fullName>
    </recommendedName>
</protein>
<evidence type="ECO:0000313" key="3">
    <source>
        <dbReference type="Proteomes" id="UP001198893"/>
    </source>
</evidence>
<comment type="caution">
    <text evidence="2">The sequence shown here is derived from an EMBL/GenBank/DDBJ whole genome shotgun (WGS) entry which is preliminary data.</text>
</comment>
<feature type="compositionally biased region" description="Polar residues" evidence="1">
    <location>
        <begin position="81"/>
        <end position="94"/>
    </location>
</feature>
<organism evidence="2 3">
    <name type="scientific">Roseburia amylophila</name>
    <dbReference type="NCBI Taxonomy" id="2981794"/>
    <lineage>
        <taxon>Bacteria</taxon>
        <taxon>Bacillati</taxon>
        <taxon>Bacillota</taxon>
        <taxon>Clostridia</taxon>
        <taxon>Lachnospirales</taxon>
        <taxon>Lachnospiraceae</taxon>
        <taxon>Roseburia</taxon>
    </lineage>
</organism>
<gene>
    <name evidence="2" type="ORF">LKD47_09990</name>
</gene>
<sequence>MADTQSFDENAGTNKLANVLCDRMKREGETPLVLDFGEIQANGSLTTNTFPVSIPKGEYSICRHVGGLSFTVSGGGHSGHENQTPKVNTGSHSHTVAPPVVKAGDRVLVAWVQNEAVIIDVIVSS</sequence>
<reference evidence="2" key="1">
    <citation type="submission" date="2021-10" db="EMBL/GenBank/DDBJ databases">
        <title>Anaerobic single-cell dispensing facilitates the cultivation of human gut bacteria.</title>
        <authorList>
            <person name="Afrizal A."/>
        </authorList>
    </citation>
    <scope>NUCLEOTIDE SEQUENCE</scope>
    <source>
        <strain evidence="2">CLA-AA-H204</strain>
    </source>
</reference>
<dbReference type="AlphaFoldDB" id="A0AAW4WH49"/>
<accession>A0AAW4WH49</accession>
<name>A0AAW4WH49_9FIRM</name>